<comment type="caution">
    <text evidence="2">The sequence shown here is derived from an EMBL/GenBank/DDBJ whole genome shotgun (WGS) entry which is preliminary data.</text>
</comment>
<accession>A0ABR1CSR2</accession>
<sequence length="89" mass="10605">MYQKVESNRSNRDYKKDQDFQTSWMESTISVTEKDEQANTRRKWTRKADVQRMRQESTTGRAEAARGLGQLHWMRSQLLNVNILSNPWV</sequence>
<protein>
    <submittedName>
        <fullName evidence="2">Uncharacterized protein</fullName>
    </submittedName>
</protein>
<feature type="compositionally biased region" description="Basic and acidic residues" evidence="1">
    <location>
        <begin position="46"/>
        <end position="55"/>
    </location>
</feature>
<evidence type="ECO:0000313" key="3">
    <source>
        <dbReference type="Proteomes" id="UP001303046"/>
    </source>
</evidence>
<dbReference type="EMBL" id="JAVFWL010000003">
    <property type="protein sequence ID" value="KAK6741373.1"/>
    <property type="molecule type" value="Genomic_DNA"/>
</dbReference>
<reference evidence="2 3" key="1">
    <citation type="submission" date="2023-08" db="EMBL/GenBank/DDBJ databases">
        <title>A Necator americanus chromosomal reference genome.</title>
        <authorList>
            <person name="Ilik V."/>
            <person name="Petrzelkova K.J."/>
            <person name="Pardy F."/>
            <person name="Fuh T."/>
            <person name="Niatou-Singa F.S."/>
            <person name="Gouil Q."/>
            <person name="Baker L."/>
            <person name="Ritchie M.E."/>
            <person name="Jex A.R."/>
            <person name="Gazzola D."/>
            <person name="Li H."/>
            <person name="Toshio Fujiwara R."/>
            <person name="Zhan B."/>
            <person name="Aroian R.V."/>
            <person name="Pafco B."/>
            <person name="Schwarz E.M."/>
        </authorList>
    </citation>
    <scope>NUCLEOTIDE SEQUENCE [LARGE SCALE GENOMIC DNA]</scope>
    <source>
        <strain evidence="2 3">Aroian</strain>
        <tissue evidence="2">Whole animal</tissue>
    </source>
</reference>
<organism evidence="2 3">
    <name type="scientific">Necator americanus</name>
    <name type="common">Human hookworm</name>
    <dbReference type="NCBI Taxonomy" id="51031"/>
    <lineage>
        <taxon>Eukaryota</taxon>
        <taxon>Metazoa</taxon>
        <taxon>Ecdysozoa</taxon>
        <taxon>Nematoda</taxon>
        <taxon>Chromadorea</taxon>
        <taxon>Rhabditida</taxon>
        <taxon>Rhabditina</taxon>
        <taxon>Rhabditomorpha</taxon>
        <taxon>Strongyloidea</taxon>
        <taxon>Ancylostomatidae</taxon>
        <taxon>Bunostominae</taxon>
        <taxon>Necator</taxon>
    </lineage>
</organism>
<dbReference type="Proteomes" id="UP001303046">
    <property type="component" value="Unassembled WGS sequence"/>
</dbReference>
<evidence type="ECO:0000313" key="2">
    <source>
        <dbReference type="EMBL" id="KAK6741373.1"/>
    </source>
</evidence>
<proteinExistence type="predicted"/>
<gene>
    <name evidence="2" type="primary">Necator_chrIII.g10069</name>
    <name evidence="2" type="ORF">RB195_009304</name>
</gene>
<feature type="region of interest" description="Disordered" evidence="1">
    <location>
        <begin position="36"/>
        <end position="62"/>
    </location>
</feature>
<evidence type="ECO:0000256" key="1">
    <source>
        <dbReference type="SAM" id="MobiDB-lite"/>
    </source>
</evidence>
<keyword evidence="3" id="KW-1185">Reference proteome</keyword>
<name>A0ABR1CSR2_NECAM</name>